<dbReference type="GO" id="GO:0000156">
    <property type="term" value="F:phosphorelay response regulator activity"/>
    <property type="evidence" value="ECO:0007669"/>
    <property type="project" value="InterPro"/>
</dbReference>
<dbReference type="PANTHER" id="PTHR37299">
    <property type="entry name" value="TRANSCRIPTIONAL REGULATOR-RELATED"/>
    <property type="match status" value="1"/>
</dbReference>
<dbReference type="GO" id="GO:0003677">
    <property type="term" value="F:DNA binding"/>
    <property type="evidence" value="ECO:0007669"/>
    <property type="project" value="InterPro"/>
</dbReference>
<dbReference type="Proteomes" id="UP000643701">
    <property type="component" value="Unassembled WGS sequence"/>
</dbReference>
<dbReference type="SMART" id="SM00850">
    <property type="entry name" value="LytTR"/>
    <property type="match status" value="1"/>
</dbReference>
<dbReference type="RefSeq" id="WP_166399915.1">
    <property type="nucleotide sequence ID" value="NZ_JAANAS010000039.1"/>
</dbReference>
<dbReference type="Pfam" id="PF04397">
    <property type="entry name" value="LytTR"/>
    <property type="match status" value="1"/>
</dbReference>
<dbReference type="PANTHER" id="PTHR37299:SF1">
    <property type="entry name" value="STAGE 0 SPORULATION PROTEIN A HOMOLOG"/>
    <property type="match status" value="1"/>
</dbReference>
<gene>
    <name evidence="4" type="ORF">G7034_05265</name>
</gene>
<evidence type="ECO:0000313" key="5">
    <source>
        <dbReference type="Proteomes" id="UP000643701"/>
    </source>
</evidence>
<dbReference type="InterPro" id="IPR007492">
    <property type="entry name" value="LytTR_DNA-bd_dom"/>
</dbReference>
<feature type="modified residue" description="4-aspartylphosphate" evidence="1">
    <location>
        <position position="55"/>
    </location>
</feature>
<dbReference type="AlphaFoldDB" id="A0A967ACD0"/>
<keyword evidence="1" id="KW-0597">Phosphoprotein</keyword>
<dbReference type="Pfam" id="PF00072">
    <property type="entry name" value="Response_reg"/>
    <property type="match status" value="1"/>
</dbReference>
<proteinExistence type="predicted"/>
<dbReference type="InterPro" id="IPR001789">
    <property type="entry name" value="Sig_transdc_resp-reg_receiver"/>
</dbReference>
<dbReference type="PROSITE" id="PS50110">
    <property type="entry name" value="RESPONSE_REGULATORY"/>
    <property type="match status" value="1"/>
</dbReference>
<evidence type="ECO:0000256" key="1">
    <source>
        <dbReference type="PROSITE-ProRule" id="PRU00169"/>
    </source>
</evidence>
<evidence type="ECO:0000259" key="2">
    <source>
        <dbReference type="PROSITE" id="PS50110"/>
    </source>
</evidence>
<dbReference type="SUPFAM" id="SSF52172">
    <property type="entry name" value="CheY-like"/>
    <property type="match status" value="1"/>
</dbReference>
<feature type="domain" description="HTH LytTR-type" evidence="3">
    <location>
        <begin position="144"/>
        <end position="251"/>
    </location>
</feature>
<evidence type="ECO:0000259" key="3">
    <source>
        <dbReference type="PROSITE" id="PS50930"/>
    </source>
</evidence>
<sequence>MNKLNLVIIEDEKPAARRLNRMLQKNNYPEAFLLHDIQSSIEYLNKNTPDLIFLDVQLSDGLSFEIFTDVEVNCPIIFTTAYDEFAIQAFQLNSIDYLLKPVEEDKLMQALYKWERIKQDAFNVDELRNFLGFQIKKSSYKNRFTVQVGHKIIVVEAKDIIVFYSENKSTFLLTSSGRTYDLDSSLDQLENKLNPIVFFRISRKYIIHKNHIQEIYAHTNSRCKVKMQKSDFQNMIVSRERTKEFKVWLEE</sequence>
<protein>
    <submittedName>
        <fullName evidence="4">Response regulator transcription factor</fullName>
    </submittedName>
</protein>
<name>A0A967ACD0_9FLAO</name>
<dbReference type="SMART" id="SM00448">
    <property type="entry name" value="REC"/>
    <property type="match status" value="1"/>
</dbReference>
<organism evidence="4 5">
    <name type="scientific">Psychroflexus maritimus</name>
    <dbReference type="NCBI Taxonomy" id="2714865"/>
    <lineage>
        <taxon>Bacteria</taxon>
        <taxon>Pseudomonadati</taxon>
        <taxon>Bacteroidota</taxon>
        <taxon>Flavobacteriia</taxon>
        <taxon>Flavobacteriales</taxon>
        <taxon>Flavobacteriaceae</taxon>
        <taxon>Psychroflexus</taxon>
    </lineage>
</organism>
<accession>A0A967ACD0</accession>
<comment type="caution">
    <text evidence="4">The sequence shown here is derived from an EMBL/GenBank/DDBJ whole genome shotgun (WGS) entry which is preliminary data.</text>
</comment>
<dbReference type="EMBL" id="JAANAS010000039">
    <property type="protein sequence ID" value="NGZ89657.1"/>
    <property type="molecule type" value="Genomic_DNA"/>
</dbReference>
<dbReference type="Gene3D" id="3.40.50.2300">
    <property type="match status" value="1"/>
</dbReference>
<keyword evidence="5" id="KW-1185">Reference proteome</keyword>
<feature type="domain" description="Response regulatory" evidence="2">
    <location>
        <begin position="5"/>
        <end position="115"/>
    </location>
</feature>
<dbReference type="InterPro" id="IPR011006">
    <property type="entry name" value="CheY-like_superfamily"/>
</dbReference>
<dbReference type="PROSITE" id="PS50930">
    <property type="entry name" value="HTH_LYTTR"/>
    <property type="match status" value="1"/>
</dbReference>
<dbReference type="InterPro" id="IPR046947">
    <property type="entry name" value="LytR-like"/>
</dbReference>
<evidence type="ECO:0000313" key="4">
    <source>
        <dbReference type="EMBL" id="NGZ89657.1"/>
    </source>
</evidence>
<dbReference type="Gene3D" id="2.40.50.1020">
    <property type="entry name" value="LytTr DNA-binding domain"/>
    <property type="match status" value="1"/>
</dbReference>
<reference evidence="4" key="1">
    <citation type="submission" date="2020-03" db="EMBL/GenBank/DDBJ databases">
        <title>Psychroflexus Maritimus sp. nov., isolate from marine sediment.</title>
        <authorList>
            <person name="Zhong Y.-L."/>
        </authorList>
    </citation>
    <scope>NUCLEOTIDE SEQUENCE</scope>
    <source>
        <strain evidence="4">C1</strain>
    </source>
</reference>